<evidence type="ECO:0000256" key="1">
    <source>
        <dbReference type="SAM" id="Coils"/>
    </source>
</evidence>
<dbReference type="Gene3D" id="1.20.1170.10">
    <property type="match status" value="1"/>
</dbReference>
<evidence type="ECO:0000313" key="2">
    <source>
        <dbReference type="EMBL" id="KAK2870507.1"/>
    </source>
</evidence>
<dbReference type="EMBL" id="JAUYZG010000024">
    <property type="protein sequence ID" value="KAK2870507.1"/>
    <property type="molecule type" value="Genomic_DNA"/>
</dbReference>
<evidence type="ECO:0000313" key="3">
    <source>
        <dbReference type="Proteomes" id="UP001187343"/>
    </source>
</evidence>
<feature type="coiled-coil region" evidence="1">
    <location>
        <begin position="141"/>
        <end position="203"/>
    </location>
</feature>
<accession>A0AA88P679</accession>
<dbReference type="Proteomes" id="UP001187343">
    <property type="component" value="Unassembled WGS sequence"/>
</dbReference>
<dbReference type="AlphaFoldDB" id="A0AA88P679"/>
<keyword evidence="3" id="KW-1185">Reference proteome</keyword>
<protein>
    <recommendedName>
        <fullName evidence="4">Restin-like protein</fullName>
    </recommendedName>
</protein>
<proteinExistence type="predicted"/>
<organism evidence="2 3">
    <name type="scientific">Cirrhinus molitorella</name>
    <name type="common">mud carp</name>
    <dbReference type="NCBI Taxonomy" id="172907"/>
    <lineage>
        <taxon>Eukaryota</taxon>
        <taxon>Metazoa</taxon>
        <taxon>Chordata</taxon>
        <taxon>Craniata</taxon>
        <taxon>Vertebrata</taxon>
        <taxon>Euteleostomi</taxon>
        <taxon>Actinopterygii</taxon>
        <taxon>Neopterygii</taxon>
        <taxon>Teleostei</taxon>
        <taxon>Ostariophysi</taxon>
        <taxon>Cypriniformes</taxon>
        <taxon>Cyprinidae</taxon>
        <taxon>Labeoninae</taxon>
        <taxon>Labeonini</taxon>
        <taxon>Cirrhinus</taxon>
    </lineage>
</organism>
<keyword evidence="1" id="KW-0175">Coiled coil</keyword>
<comment type="caution">
    <text evidence="2">The sequence shown here is derived from an EMBL/GenBank/DDBJ whole genome shotgun (WGS) entry which is preliminary data.</text>
</comment>
<evidence type="ECO:0008006" key="4">
    <source>
        <dbReference type="Google" id="ProtNLM"/>
    </source>
</evidence>
<reference evidence="2" key="1">
    <citation type="submission" date="2023-08" db="EMBL/GenBank/DDBJ databases">
        <title>Chromosome-level Genome Assembly of mud carp (Cirrhinus molitorella).</title>
        <authorList>
            <person name="Liu H."/>
        </authorList>
    </citation>
    <scope>NUCLEOTIDE SEQUENCE</scope>
    <source>
        <strain evidence="2">Prfri</strain>
        <tissue evidence="2">Muscle</tissue>
    </source>
</reference>
<gene>
    <name evidence="2" type="ORF">Q8A67_024899</name>
</gene>
<name>A0AA88P679_9TELE</name>
<sequence length="428" mass="49062">MAESKELVLSDTISRPDFIQELLPSAERTALLYNLSYLCLGKFPKLERLLRERAVETQMLFGSSEAVLMKCVGTSDNLVKSLLPSLKVAAEKNKPELALKFLEKAKEWIVEIIRDVKEIVNRYQKHNSDVAKSTSDIITEKEEIEKKQQEQTSEMEALQKIVEALQENLHQINKEIEDSEKKIEKKNAEIEQFINSIINTKEELKPLMPQTPVMPGVAPGVAIFSMIVPFVDSIMGYISKMVTSTSQKSMVNTLQAGLSELTSAQQRLKEREWDIQNKLMDKQLQLAKLKIENGQMPCISHLDEVQMCLSRIQQILLQLLKFWRKVASLLDTLKQRTFAGETWIEELADMKQYFLESIDAAKEGWTQFGISCMKANNIFSVQSNQAYKFLEMSPSSLSKEDWEKEYNNVKEKLENIKRNTVNENAITL</sequence>